<dbReference type="GO" id="GO:0005886">
    <property type="term" value="C:plasma membrane"/>
    <property type="evidence" value="ECO:0007669"/>
    <property type="project" value="TreeGrafter"/>
</dbReference>
<dbReference type="CDD" id="cd01949">
    <property type="entry name" value="GGDEF"/>
    <property type="match status" value="1"/>
</dbReference>
<dbReference type="SMART" id="SM00267">
    <property type="entry name" value="GGDEF"/>
    <property type="match status" value="1"/>
</dbReference>
<dbReference type="STRING" id="339866.GCA_001418255_01766"/>
<dbReference type="RefSeq" id="WP_342665694.1">
    <property type="nucleotide sequence ID" value="NZ_CYHF01000005.1"/>
</dbReference>
<feature type="transmembrane region" description="Helical" evidence="3">
    <location>
        <begin position="40"/>
        <end position="58"/>
    </location>
</feature>
<gene>
    <name evidence="5" type="ORF">Ga0061069_105260</name>
</gene>
<dbReference type="GO" id="GO:0043709">
    <property type="term" value="P:cell adhesion involved in single-species biofilm formation"/>
    <property type="evidence" value="ECO:0007669"/>
    <property type="project" value="TreeGrafter"/>
</dbReference>
<feature type="transmembrane region" description="Helical" evidence="3">
    <location>
        <begin position="100"/>
        <end position="124"/>
    </location>
</feature>
<dbReference type="Pfam" id="PF00990">
    <property type="entry name" value="GGDEF"/>
    <property type="match status" value="1"/>
</dbReference>
<dbReference type="PROSITE" id="PS50887">
    <property type="entry name" value="GGDEF"/>
    <property type="match status" value="1"/>
</dbReference>
<dbReference type="EC" id="2.7.7.65" evidence="1"/>
<comment type="catalytic activity">
    <reaction evidence="2">
        <text>2 GTP = 3',3'-c-di-GMP + 2 diphosphate</text>
        <dbReference type="Rhea" id="RHEA:24898"/>
        <dbReference type="ChEBI" id="CHEBI:33019"/>
        <dbReference type="ChEBI" id="CHEBI:37565"/>
        <dbReference type="ChEBI" id="CHEBI:58805"/>
        <dbReference type="EC" id="2.7.7.65"/>
    </reaction>
</comment>
<evidence type="ECO:0000313" key="5">
    <source>
        <dbReference type="EMBL" id="CUA97436.1"/>
    </source>
</evidence>
<protein>
    <recommendedName>
        <fullName evidence="1">diguanylate cyclase</fullName>
        <ecNumber evidence="1">2.7.7.65</ecNumber>
    </recommendedName>
</protein>
<dbReference type="InterPro" id="IPR000160">
    <property type="entry name" value="GGDEF_dom"/>
</dbReference>
<dbReference type="EMBL" id="CYHF01000005">
    <property type="protein sequence ID" value="CUA97436.1"/>
    <property type="molecule type" value="Genomic_DNA"/>
</dbReference>
<name>A0A0K6I2X6_9BURK</name>
<dbReference type="Proteomes" id="UP000183649">
    <property type="component" value="Unassembled WGS sequence"/>
</dbReference>
<dbReference type="InterPro" id="IPR050469">
    <property type="entry name" value="Diguanylate_Cyclase"/>
</dbReference>
<evidence type="ECO:0000256" key="2">
    <source>
        <dbReference type="ARBA" id="ARBA00034247"/>
    </source>
</evidence>
<dbReference type="GO" id="GO:0052621">
    <property type="term" value="F:diguanylate cyclase activity"/>
    <property type="evidence" value="ECO:0007669"/>
    <property type="project" value="UniProtKB-EC"/>
</dbReference>
<dbReference type="SUPFAM" id="SSF55073">
    <property type="entry name" value="Nucleotide cyclase"/>
    <property type="match status" value="1"/>
</dbReference>
<dbReference type="InterPro" id="IPR029787">
    <property type="entry name" value="Nucleotide_cyclase"/>
</dbReference>
<dbReference type="Gene3D" id="3.30.70.270">
    <property type="match status" value="1"/>
</dbReference>
<organism evidence="5 6">
    <name type="scientific">Thiomonas bhubaneswarensis</name>
    <dbReference type="NCBI Taxonomy" id="339866"/>
    <lineage>
        <taxon>Bacteria</taxon>
        <taxon>Pseudomonadati</taxon>
        <taxon>Pseudomonadota</taxon>
        <taxon>Betaproteobacteria</taxon>
        <taxon>Burkholderiales</taxon>
        <taxon>Thiomonas</taxon>
    </lineage>
</organism>
<dbReference type="PANTHER" id="PTHR45138:SF9">
    <property type="entry name" value="DIGUANYLATE CYCLASE DGCM-RELATED"/>
    <property type="match status" value="1"/>
</dbReference>
<evidence type="ECO:0000313" key="6">
    <source>
        <dbReference type="Proteomes" id="UP000183649"/>
    </source>
</evidence>
<reference evidence="6" key="1">
    <citation type="submission" date="2015-08" db="EMBL/GenBank/DDBJ databases">
        <authorList>
            <person name="Varghese N."/>
        </authorList>
    </citation>
    <scope>NUCLEOTIDE SEQUENCE [LARGE SCALE GENOMIC DNA]</scope>
    <source>
        <strain evidence="6">DSM 18181</strain>
    </source>
</reference>
<dbReference type="NCBIfam" id="TIGR00254">
    <property type="entry name" value="GGDEF"/>
    <property type="match status" value="1"/>
</dbReference>
<evidence type="ECO:0000256" key="1">
    <source>
        <dbReference type="ARBA" id="ARBA00012528"/>
    </source>
</evidence>
<feature type="transmembrane region" description="Helical" evidence="3">
    <location>
        <begin position="70"/>
        <end position="88"/>
    </location>
</feature>
<proteinExistence type="predicted"/>
<accession>A0A0K6I2X6</accession>
<keyword evidence="3" id="KW-0812">Transmembrane</keyword>
<dbReference type="AlphaFoldDB" id="A0A0K6I2X6"/>
<keyword evidence="6" id="KW-1185">Reference proteome</keyword>
<sequence length="304" mass="33181">MVASCLLWPQLAYAMARWSQDSYGVEKRNLLIDSAIAGMWVPLLHFNLLPSVVLVTVTTFDKLSSGMRRLWLASLPGLFGAAALVTLLLRPPLQLESSLLVVICTLPLLVVHTLSSSIASYRLIRTVSRQNKMLELLRRTDAQTGLFAREHWQTQADAALQRFHATAQPACLLMIDVDHFKSINDSFGHLAGDQVIAQVGELIRNTVRAEDCAGRFGGDEFAVLCQNLVIADASPIAERIRAQPLTLRLPDHPTLRLSSSIGLAAAKPGYTNLQAWMAAADAALYAAKQQGRNQVVNVPLAALP</sequence>
<dbReference type="Pfam" id="PF05230">
    <property type="entry name" value="MASE2"/>
    <property type="match status" value="1"/>
</dbReference>
<feature type="domain" description="GGDEF" evidence="4">
    <location>
        <begin position="168"/>
        <end position="300"/>
    </location>
</feature>
<evidence type="ECO:0000256" key="3">
    <source>
        <dbReference type="SAM" id="Phobius"/>
    </source>
</evidence>
<evidence type="ECO:0000259" key="4">
    <source>
        <dbReference type="PROSITE" id="PS50887"/>
    </source>
</evidence>
<dbReference type="InterPro" id="IPR043128">
    <property type="entry name" value="Rev_trsase/Diguanyl_cyclase"/>
</dbReference>
<dbReference type="GO" id="GO:1902201">
    <property type="term" value="P:negative regulation of bacterial-type flagellum-dependent cell motility"/>
    <property type="evidence" value="ECO:0007669"/>
    <property type="project" value="TreeGrafter"/>
</dbReference>
<dbReference type="FunFam" id="3.30.70.270:FF:000001">
    <property type="entry name" value="Diguanylate cyclase domain protein"/>
    <property type="match status" value="1"/>
</dbReference>
<keyword evidence="3" id="KW-0472">Membrane</keyword>
<dbReference type="PANTHER" id="PTHR45138">
    <property type="entry name" value="REGULATORY COMPONENTS OF SENSORY TRANSDUCTION SYSTEM"/>
    <property type="match status" value="1"/>
</dbReference>
<dbReference type="InterPro" id="IPR007894">
    <property type="entry name" value="MASE2"/>
</dbReference>
<keyword evidence="3" id="KW-1133">Transmembrane helix</keyword>